<evidence type="ECO:0000259" key="1">
    <source>
        <dbReference type="Pfam" id="PF12697"/>
    </source>
</evidence>
<dbReference type="InterPro" id="IPR029058">
    <property type="entry name" value="AB_hydrolase_fold"/>
</dbReference>
<dbReference type="PROSITE" id="PS51257">
    <property type="entry name" value="PROKAR_LIPOPROTEIN"/>
    <property type="match status" value="1"/>
</dbReference>
<comment type="caution">
    <text evidence="2">The sequence shown here is derived from an EMBL/GenBank/DDBJ whole genome shotgun (WGS) entry which is preliminary data.</text>
</comment>
<dbReference type="InterPro" id="IPR000073">
    <property type="entry name" value="AB_hydrolase_1"/>
</dbReference>
<organism evidence="2 3">
    <name type="scientific">Leptospira semungkisensis</name>
    <dbReference type="NCBI Taxonomy" id="2484985"/>
    <lineage>
        <taxon>Bacteria</taxon>
        <taxon>Pseudomonadati</taxon>
        <taxon>Spirochaetota</taxon>
        <taxon>Spirochaetia</taxon>
        <taxon>Leptospirales</taxon>
        <taxon>Leptospiraceae</taxon>
        <taxon>Leptospira</taxon>
    </lineage>
</organism>
<dbReference type="GO" id="GO:0016787">
    <property type="term" value="F:hydrolase activity"/>
    <property type="evidence" value="ECO:0007669"/>
    <property type="project" value="UniProtKB-KW"/>
</dbReference>
<dbReference type="Pfam" id="PF12697">
    <property type="entry name" value="Abhydrolase_6"/>
    <property type="match status" value="1"/>
</dbReference>
<dbReference type="SUPFAM" id="SSF53474">
    <property type="entry name" value="alpha/beta-Hydrolases"/>
    <property type="match status" value="1"/>
</dbReference>
<dbReference type="PANTHER" id="PTHR42886">
    <property type="entry name" value="RE40534P-RELATED"/>
    <property type="match status" value="1"/>
</dbReference>
<dbReference type="EMBL" id="RQEP01000010">
    <property type="protein sequence ID" value="TGK05071.1"/>
    <property type="molecule type" value="Genomic_DNA"/>
</dbReference>
<dbReference type="AlphaFoldDB" id="A0A4R9G1F3"/>
<evidence type="ECO:0000313" key="3">
    <source>
        <dbReference type="Proteomes" id="UP000297453"/>
    </source>
</evidence>
<reference evidence="2" key="1">
    <citation type="journal article" date="2019" name="PLoS Negl. Trop. Dis.">
        <title>Revisiting the worldwide diversity of Leptospira species in the environment.</title>
        <authorList>
            <person name="Vincent A.T."/>
            <person name="Schiettekatte O."/>
            <person name="Bourhy P."/>
            <person name="Veyrier F.J."/>
            <person name="Picardeau M."/>
        </authorList>
    </citation>
    <scope>NUCLEOTIDE SEQUENCE [LARGE SCALE GENOMIC DNA]</scope>
    <source>
        <strain evidence="2">SSS9</strain>
    </source>
</reference>
<dbReference type="RefSeq" id="WP_135587276.1">
    <property type="nucleotide sequence ID" value="NZ_RQEP01000010.1"/>
</dbReference>
<dbReference type="Proteomes" id="UP000297453">
    <property type="component" value="Unassembled WGS sequence"/>
</dbReference>
<accession>A0A4R9G1F3</accession>
<feature type="domain" description="AB hydrolase-1" evidence="1">
    <location>
        <begin position="73"/>
        <end position="274"/>
    </location>
</feature>
<dbReference type="Gene3D" id="3.40.50.1820">
    <property type="entry name" value="alpha/beta hydrolase"/>
    <property type="match status" value="1"/>
</dbReference>
<protein>
    <submittedName>
        <fullName evidence="2">Alpha/beta hydrolase</fullName>
    </submittedName>
</protein>
<sequence>MKNGRLYQILPIALLLLGCSSYEEMSLENDKAIERLKQSETFYQEYYQSGDTNVQPVHWLSTGCKEPKKENILVFVHGSPGNWVNYLRYLKDPQLLEKYCMFSVDRPGFGKSEGADADVNRQAQRILSSLNHVLQKREKPKRLVLLGHSYGGPVAARIASLEGNSFSHLLLLAAALDPESEEVRWYNKLAATKLGSWLLPTEWQHSNAEMLPLKGQLQDLLPIWKNINAKTIVVQGEEDGLVDPSNAAFIQKQFSPQAQVKIYLLPKEGHFLPWKNYDLIYKILMEITNEK</sequence>
<proteinExistence type="predicted"/>
<keyword evidence="2" id="KW-0378">Hydrolase</keyword>
<dbReference type="OrthoDB" id="9779853at2"/>
<name>A0A4R9G1F3_9LEPT</name>
<keyword evidence="3" id="KW-1185">Reference proteome</keyword>
<gene>
    <name evidence="2" type="ORF">EHO59_09540</name>
</gene>
<dbReference type="PANTHER" id="PTHR42886:SF29">
    <property type="entry name" value="PUMMELIG, ISOFORM A"/>
    <property type="match status" value="1"/>
</dbReference>
<evidence type="ECO:0000313" key="2">
    <source>
        <dbReference type="EMBL" id="TGK05071.1"/>
    </source>
</evidence>